<reference evidence="1" key="1">
    <citation type="submission" date="2018-05" db="EMBL/GenBank/DDBJ databases">
        <authorList>
            <person name="Lanie J.A."/>
            <person name="Ng W.-L."/>
            <person name="Kazmierczak K.M."/>
            <person name="Andrzejewski T.M."/>
            <person name="Davidsen T.M."/>
            <person name="Wayne K.J."/>
            <person name="Tettelin H."/>
            <person name="Glass J.I."/>
            <person name="Rusch D."/>
            <person name="Podicherti R."/>
            <person name="Tsui H.-C.T."/>
            <person name="Winkler M.E."/>
        </authorList>
    </citation>
    <scope>NUCLEOTIDE SEQUENCE</scope>
</reference>
<proteinExistence type="predicted"/>
<sequence>VAYGLSSYNRGLKHARQILGDKDRPSTTRSNSRKELTAIIALGFGKAQCAPRHILAP</sequence>
<protein>
    <submittedName>
        <fullName evidence="1">Uncharacterized protein</fullName>
    </submittedName>
</protein>
<name>A0A382Y6I6_9ZZZZ</name>
<organism evidence="1">
    <name type="scientific">marine metagenome</name>
    <dbReference type="NCBI Taxonomy" id="408172"/>
    <lineage>
        <taxon>unclassified sequences</taxon>
        <taxon>metagenomes</taxon>
        <taxon>ecological metagenomes</taxon>
    </lineage>
</organism>
<accession>A0A382Y6I6</accession>
<dbReference type="AlphaFoldDB" id="A0A382Y6I6"/>
<feature type="non-terminal residue" evidence="1">
    <location>
        <position position="57"/>
    </location>
</feature>
<evidence type="ECO:0000313" key="1">
    <source>
        <dbReference type="EMBL" id="SVD78108.1"/>
    </source>
</evidence>
<feature type="non-terminal residue" evidence="1">
    <location>
        <position position="1"/>
    </location>
</feature>
<gene>
    <name evidence="1" type="ORF">METZ01_LOCUS430962</name>
</gene>
<dbReference type="EMBL" id="UINC01172829">
    <property type="protein sequence ID" value="SVD78108.1"/>
    <property type="molecule type" value="Genomic_DNA"/>
</dbReference>